<feature type="binding site" evidence="7">
    <location>
        <position position="333"/>
    </location>
    <ligand>
        <name>Zn(2+)</name>
        <dbReference type="ChEBI" id="CHEBI:29105"/>
    </ligand>
</feature>
<evidence type="ECO:0000259" key="9">
    <source>
        <dbReference type="Pfam" id="PF22039"/>
    </source>
</evidence>
<comment type="catalytic activity">
    <reaction evidence="7">
        <text>4-imidazolone-5-propanoate + H2O = N-formimidoyl-L-glutamate</text>
        <dbReference type="Rhea" id="RHEA:23660"/>
        <dbReference type="ChEBI" id="CHEBI:15377"/>
        <dbReference type="ChEBI" id="CHEBI:58928"/>
        <dbReference type="ChEBI" id="CHEBI:77893"/>
        <dbReference type="EC" id="3.5.2.7"/>
    </reaction>
</comment>
<reference evidence="11" key="1">
    <citation type="submission" date="2017-10" db="EMBL/GenBank/DDBJ databases">
        <title>Phenotypic and genomic properties of facultatively anaerobic sulfur-reducing natronoarchaea from hypersaline soda lakes.</title>
        <authorList>
            <person name="Sorokin D.Y."/>
            <person name="Kublanov I.V."/>
            <person name="Roman P."/>
            <person name="Sinninghe Damste J.S."/>
            <person name="Golyshin P.N."/>
            <person name="Rojo D."/>
            <person name="Ciordia S."/>
            <person name="Mena Md.C."/>
            <person name="Ferrer M."/>
            <person name="Messina E."/>
            <person name="Smedile F."/>
            <person name="La Spada G."/>
            <person name="La Cono V."/>
            <person name="Yakimov M.M."/>
        </authorList>
    </citation>
    <scope>NUCLEOTIDE SEQUENCE [LARGE SCALE GENOMIC DNA]</scope>
    <source>
        <strain evidence="11">AArc1</strain>
    </source>
</reference>
<dbReference type="GO" id="GO:0019556">
    <property type="term" value="P:L-histidine catabolic process to glutamate and formamide"/>
    <property type="evidence" value="ECO:0007669"/>
    <property type="project" value="UniProtKB-UniRule"/>
</dbReference>
<dbReference type="GO" id="GO:0008270">
    <property type="term" value="F:zinc ion binding"/>
    <property type="evidence" value="ECO:0007669"/>
    <property type="project" value="UniProtKB-UniRule"/>
</dbReference>
<sequence>MTDADLVVHGAAELVVGPATGTTDGGHPGAHEPPTEPDAVLERLEDGAVAVTDGHVVAVGPTDEVVREYPPESANRAVDAAGRAVLPGFVDSHTHAVFAGDRSDEFAAKLRGKSYQEILAEGGGILRTVQATRKASADDLLERLLGHLDEALAGGATTVEVKSGYGLETDTERRLLEVIRRADDRHPVTVVPTFMGAHAVPDGESTDTYVDRVIEEQLPAVADLAAFCDVFCEEDVFSVEQSRRVLEAGREHGLVPKVHAEEFARLGGSRLAADLEAVSADHLLQATADDATALAEAGVTPTLLPGTAFALGTEYADPRQFLAAGGEVALATDFNPNCYAPQLPFAATLACVGMGLSPAEAVRAGTYAGGLALGADRPSIEAVPAGSGTLRDGAPGDLLVLEAPSHAHVPYRFGTSVVDSAFIGGELAFTAGLGVSR</sequence>
<feature type="binding site" evidence="7">
    <location>
        <position position="259"/>
    </location>
    <ligand>
        <name>Fe(3+)</name>
        <dbReference type="ChEBI" id="CHEBI:29034"/>
    </ligand>
</feature>
<keyword evidence="5 7" id="KW-0862">Zinc</keyword>
<feature type="binding site" evidence="7">
    <location>
        <position position="93"/>
    </location>
    <ligand>
        <name>Fe(3+)</name>
        <dbReference type="ChEBI" id="CHEBI:29034"/>
    </ligand>
</feature>
<comment type="subcellular location">
    <subcellularLocation>
        <location evidence="7">Cytoplasm</location>
    </subcellularLocation>
</comment>
<dbReference type="NCBIfam" id="TIGR01224">
    <property type="entry name" value="hutI"/>
    <property type="match status" value="1"/>
</dbReference>
<feature type="binding site" evidence="7">
    <location>
        <position position="95"/>
    </location>
    <ligand>
        <name>Zn(2+)</name>
        <dbReference type="ChEBI" id="CHEBI:29105"/>
    </ligand>
</feature>
<comment type="function">
    <text evidence="7">Catalyzes the hydrolytic cleavage of the carbon-nitrogen bond in imidazolone-5-propanoate to yield N-formimidoyl-L-glutamate. It is the third step in the universal histidine degradation pathway.</text>
</comment>
<evidence type="ECO:0000259" key="8">
    <source>
        <dbReference type="Pfam" id="PF01979"/>
    </source>
</evidence>
<evidence type="ECO:0000256" key="2">
    <source>
        <dbReference type="ARBA" id="ARBA00022723"/>
    </source>
</evidence>
<feature type="binding site" evidence="7">
    <location>
        <position position="262"/>
    </location>
    <ligand>
        <name>4-imidazolone-5-propanoate</name>
        <dbReference type="ChEBI" id="CHEBI:77893"/>
    </ligand>
</feature>
<dbReference type="GO" id="GO:0005737">
    <property type="term" value="C:cytoplasm"/>
    <property type="evidence" value="ECO:0007669"/>
    <property type="project" value="UniProtKB-SubCell"/>
</dbReference>
<dbReference type="FunFam" id="3.20.20.140:FF:000007">
    <property type="entry name" value="Imidazolonepropionase"/>
    <property type="match status" value="1"/>
</dbReference>
<dbReference type="InterPro" id="IPR006680">
    <property type="entry name" value="Amidohydro-rel"/>
</dbReference>
<feature type="binding site" evidence="7">
    <location>
        <position position="165"/>
    </location>
    <ligand>
        <name>N-formimidoyl-L-glutamate</name>
        <dbReference type="ChEBI" id="CHEBI:58928"/>
    </ligand>
</feature>
<feature type="domain" description="Amidohydrolase-related" evidence="8">
    <location>
        <begin position="85"/>
        <end position="426"/>
    </location>
</feature>
<dbReference type="UniPathway" id="UPA00379">
    <property type="reaction ID" value="UER00551"/>
</dbReference>
<dbReference type="PANTHER" id="PTHR42752">
    <property type="entry name" value="IMIDAZOLONEPROPIONASE"/>
    <property type="match status" value="1"/>
</dbReference>
<feature type="binding site" evidence="7">
    <location>
        <position position="95"/>
    </location>
    <ligand>
        <name>Fe(3+)</name>
        <dbReference type="ChEBI" id="CHEBI:29034"/>
    </ligand>
</feature>
<keyword evidence="3 7" id="KW-0378">Hydrolase</keyword>
<comment type="caution">
    <text evidence="7">Lacks conserved residue(s) required for the propagation of feature annotation.</text>
</comment>
<dbReference type="GO" id="GO:0019557">
    <property type="term" value="P:L-histidine catabolic process to glutamate and formate"/>
    <property type="evidence" value="ECO:0007669"/>
    <property type="project" value="UniProtKB-UniPathway"/>
</dbReference>
<feature type="binding site" evidence="7">
    <location>
        <position position="259"/>
    </location>
    <ligand>
        <name>Zn(2+)</name>
        <dbReference type="ChEBI" id="CHEBI:29105"/>
    </ligand>
</feature>
<evidence type="ECO:0000256" key="4">
    <source>
        <dbReference type="ARBA" id="ARBA00022808"/>
    </source>
</evidence>
<dbReference type="EMBL" id="CP024047">
    <property type="protein sequence ID" value="AXR78814.1"/>
    <property type="molecule type" value="Genomic_DNA"/>
</dbReference>
<feature type="binding site" evidence="7">
    <location>
        <position position="333"/>
    </location>
    <ligand>
        <name>Fe(3+)</name>
        <dbReference type="ChEBI" id="CHEBI:29034"/>
    </ligand>
</feature>
<keyword evidence="6 7" id="KW-0408">Iron</keyword>
<evidence type="ECO:0000256" key="6">
    <source>
        <dbReference type="ARBA" id="ARBA00023004"/>
    </source>
</evidence>
<dbReference type="Proteomes" id="UP000258707">
    <property type="component" value="Chromosome"/>
</dbReference>
<dbReference type="KEGG" id="nan:AArc1_2499"/>
<protein>
    <recommendedName>
        <fullName evidence="1 7">Imidazolonepropionase</fullName>
        <ecNumber evidence="1 7">3.5.2.7</ecNumber>
    </recommendedName>
    <alternativeName>
        <fullName evidence="7">Imidazolone-5-propionate hydrolase</fullName>
    </alternativeName>
</protein>
<dbReference type="SUPFAM" id="SSF51338">
    <property type="entry name" value="Composite domain of metallo-dependent hydrolases"/>
    <property type="match status" value="2"/>
</dbReference>
<evidence type="ECO:0000256" key="3">
    <source>
        <dbReference type="ARBA" id="ARBA00022801"/>
    </source>
</evidence>
<comment type="cofactor">
    <cofactor evidence="7">
        <name>Zn(2+)</name>
        <dbReference type="ChEBI" id="CHEBI:29105"/>
    </cofactor>
    <cofactor evidence="7">
        <name>Fe(3+)</name>
        <dbReference type="ChEBI" id="CHEBI:29034"/>
    </cofactor>
    <text evidence="7">Binds 1 zinc or iron ion per subunit.</text>
</comment>
<feature type="binding site" evidence="7">
    <location>
        <position position="102"/>
    </location>
    <ligand>
        <name>4-imidazolone-5-propanoate</name>
        <dbReference type="ChEBI" id="CHEBI:77893"/>
    </ligand>
</feature>
<organism evidence="10 11">
    <name type="scientific">Natrarchaeobaculum sulfurireducens</name>
    <dbReference type="NCBI Taxonomy" id="2044521"/>
    <lineage>
        <taxon>Archaea</taxon>
        <taxon>Methanobacteriati</taxon>
        <taxon>Methanobacteriota</taxon>
        <taxon>Stenosarchaea group</taxon>
        <taxon>Halobacteria</taxon>
        <taxon>Halobacteriales</taxon>
        <taxon>Natrialbaceae</taxon>
        <taxon>Natrarchaeobaculum</taxon>
    </lineage>
</organism>
<dbReference type="SUPFAM" id="SSF51556">
    <property type="entry name" value="Metallo-dependent hydrolases"/>
    <property type="match status" value="1"/>
</dbReference>
<dbReference type="InterPro" id="IPR005920">
    <property type="entry name" value="HutI"/>
</dbReference>
<evidence type="ECO:0000313" key="11">
    <source>
        <dbReference type="Proteomes" id="UP000258707"/>
    </source>
</evidence>
<dbReference type="AlphaFoldDB" id="A0A346PH19"/>
<evidence type="ECO:0000256" key="7">
    <source>
        <dbReference type="HAMAP-Rule" id="MF_00372"/>
    </source>
</evidence>
<dbReference type="GO" id="GO:0005506">
    <property type="term" value="F:iron ion binding"/>
    <property type="evidence" value="ECO:0007669"/>
    <property type="project" value="UniProtKB-UniRule"/>
</dbReference>
<proteinExistence type="inferred from homology"/>
<dbReference type="Pfam" id="PF01979">
    <property type="entry name" value="Amidohydro_1"/>
    <property type="match status" value="1"/>
</dbReference>
<gene>
    <name evidence="7" type="primary">hutI</name>
    <name evidence="10" type="ORF">AArc1_2499</name>
</gene>
<feature type="binding site" evidence="7">
    <location>
        <position position="165"/>
    </location>
    <ligand>
        <name>4-imidazolone-5-propanoate</name>
        <dbReference type="ChEBI" id="CHEBI:77893"/>
    </ligand>
</feature>
<dbReference type="HAMAP" id="MF_00372">
    <property type="entry name" value="HutI"/>
    <property type="match status" value="1"/>
</dbReference>
<name>A0A346PH19_9EURY</name>
<evidence type="ECO:0000256" key="5">
    <source>
        <dbReference type="ARBA" id="ARBA00022833"/>
    </source>
</evidence>
<accession>A0A346PH19</accession>
<feature type="binding site" evidence="7">
    <location>
        <position position="198"/>
    </location>
    <ligand>
        <name>4-imidazolone-5-propanoate</name>
        <dbReference type="ChEBI" id="CHEBI:77893"/>
    </ligand>
</feature>
<dbReference type="PANTHER" id="PTHR42752:SF1">
    <property type="entry name" value="IMIDAZOLONEPROPIONASE-RELATED"/>
    <property type="match status" value="1"/>
</dbReference>
<dbReference type="EC" id="3.5.2.7" evidence="1 7"/>
<dbReference type="GO" id="GO:0050480">
    <property type="term" value="F:imidazolonepropionase activity"/>
    <property type="evidence" value="ECO:0007669"/>
    <property type="project" value="UniProtKB-UniRule"/>
</dbReference>
<dbReference type="Gene3D" id="3.20.20.140">
    <property type="entry name" value="Metal-dependent hydrolases"/>
    <property type="match status" value="1"/>
</dbReference>
<dbReference type="InterPro" id="IPR032466">
    <property type="entry name" value="Metal_Hydrolase"/>
</dbReference>
<feature type="domain" description="Aminodeoxyfutalosine deaminase/Imidazolonepropionase-like composite" evidence="9">
    <location>
        <begin position="47"/>
        <end position="70"/>
    </location>
</feature>
<evidence type="ECO:0000313" key="10">
    <source>
        <dbReference type="EMBL" id="AXR78814.1"/>
    </source>
</evidence>
<dbReference type="Pfam" id="PF22039">
    <property type="entry name" value="HUTI_composite_bact"/>
    <property type="match status" value="1"/>
</dbReference>
<feature type="binding site" evidence="7">
    <location>
        <position position="335"/>
    </location>
    <ligand>
        <name>N-formimidoyl-L-glutamate</name>
        <dbReference type="ChEBI" id="CHEBI:58928"/>
    </ligand>
</feature>
<evidence type="ECO:0000256" key="1">
    <source>
        <dbReference type="ARBA" id="ARBA00012864"/>
    </source>
</evidence>
<dbReference type="Gene3D" id="2.30.40.10">
    <property type="entry name" value="Urease, subunit C, domain 1"/>
    <property type="match status" value="1"/>
</dbReference>
<keyword evidence="2 7" id="KW-0479">Metal-binding</keyword>
<keyword evidence="7" id="KW-0963">Cytoplasm</keyword>
<dbReference type="InterPro" id="IPR011059">
    <property type="entry name" value="Metal-dep_hydrolase_composite"/>
</dbReference>
<comment type="similarity">
    <text evidence="7">Belongs to the metallo-dependent hydrolases superfamily. HutI family.</text>
</comment>
<dbReference type="InterPro" id="IPR054418">
    <property type="entry name" value="MQNX/HUTI_composite_N"/>
</dbReference>
<feature type="binding site" evidence="7">
    <location>
        <position position="93"/>
    </location>
    <ligand>
        <name>Zn(2+)</name>
        <dbReference type="ChEBI" id="CHEBI:29105"/>
    </ligand>
</feature>
<dbReference type="GeneID" id="37639267"/>
<comment type="pathway">
    <text evidence="7">Amino-acid degradation; L-histidine degradation into L-glutamate; N-formimidoyl-L-glutamate from L-histidine: step 3/3.</text>
</comment>
<dbReference type="RefSeq" id="WP_117364839.1">
    <property type="nucleotide sequence ID" value="NZ_CP024047.1"/>
</dbReference>
<keyword evidence="4 7" id="KW-0369">Histidine metabolism</keyword>